<proteinExistence type="predicted"/>
<feature type="region of interest" description="Disordered" evidence="1">
    <location>
        <begin position="47"/>
        <end position="84"/>
    </location>
</feature>
<organism evidence="2 3">
    <name type="scientific">Roridomyces roridus</name>
    <dbReference type="NCBI Taxonomy" id="1738132"/>
    <lineage>
        <taxon>Eukaryota</taxon>
        <taxon>Fungi</taxon>
        <taxon>Dikarya</taxon>
        <taxon>Basidiomycota</taxon>
        <taxon>Agaricomycotina</taxon>
        <taxon>Agaricomycetes</taxon>
        <taxon>Agaricomycetidae</taxon>
        <taxon>Agaricales</taxon>
        <taxon>Marasmiineae</taxon>
        <taxon>Mycenaceae</taxon>
        <taxon>Roridomyces</taxon>
    </lineage>
</organism>
<name>A0AAD7BSI9_9AGAR</name>
<accession>A0AAD7BSI9</accession>
<dbReference type="AlphaFoldDB" id="A0AAD7BSI9"/>
<sequence length="154" mass="16454">MVVAGIVNEGAVPNLGEARAFATDSIKLLLDLAYPCRSASYSESPSLEESEFARQESPHPAATLRGADADGSTAKCPFTRESTGNQSTYTVSIVPVDRAFLRKGRNRTQSTPMDAGLRVNPQKRLVSNSMAFQCASKLAWACCAAAASRVVVKR</sequence>
<reference evidence="2" key="1">
    <citation type="submission" date="2023-03" db="EMBL/GenBank/DDBJ databases">
        <title>Massive genome expansion in bonnet fungi (Mycena s.s.) driven by repeated elements and novel gene families across ecological guilds.</title>
        <authorList>
            <consortium name="Lawrence Berkeley National Laboratory"/>
            <person name="Harder C.B."/>
            <person name="Miyauchi S."/>
            <person name="Viragh M."/>
            <person name="Kuo A."/>
            <person name="Thoen E."/>
            <person name="Andreopoulos B."/>
            <person name="Lu D."/>
            <person name="Skrede I."/>
            <person name="Drula E."/>
            <person name="Henrissat B."/>
            <person name="Morin E."/>
            <person name="Kohler A."/>
            <person name="Barry K."/>
            <person name="LaButti K."/>
            <person name="Morin E."/>
            <person name="Salamov A."/>
            <person name="Lipzen A."/>
            <person name="Mereny Z."/>
            <person name="Hegedus B."/>
            <person name="Baldrian P."/>
            <person name="Stursova M."/>
            <person name="Weitz H."/>
            <person name="Taylor A."/>
            <person name="Grigoriev I.V."/>
            <person name="Nagy L.G."/>
            <person name="Martin F."/>
            <person name="Kauserud H."/>
        </authorList>
    </citation>
    <scope>NUCLEOTIDE SEQUENCE</scope>
    <source>
        <strain evidence="2">9284</strain>
    </source>
</reference>
<evidence type="ECO:0000313" key="2">
    <source>
        <dbReference type="EMBL" id="KAJ7629096.1"/>
    </source>
</evidence>
<comment type="caution">
    <text evidence="2">The sequence shown here is derived from an EMBL/GenBank/DDBJ whole genome shotgun (WGS) entry which is preliminary data.</text>
</comment>
<evidence type="ECO:0000256" key="1">
    <source>
        <dbReference type="SAM" id="MobiDB-lite"/>
    </source>
</evidence>
<dbReference type="EMBL" id="JARKIF010000010">
    <property type="protein sequence ID" value="KAJ7629096.1"/>
    <property type="molecule type" value="Genomic_DNA"/>
</dbReference>
<dbReference type="Proteomes" id="UP001221142">
    <property type="component" value="Unassembled WGS sequence"/>
</dbReference>
<protein>
    <submittedName>
        <fullName evidence="2">Uncharacterized protein</fullName>
    </submittedName>
</protein>
<keyword evidence="3" id="KW-1185">Reference proteome</keyword>
<evidence type="ECO:0000313" key="3">
    <source>
        <dbReference type="Proteomes" id="UP001221142"/>
    </source>
</evidence>
<gene>
    <name evidence="2" type="ORF">FB45DRAFT_919973</name>
</gene>